<dbReference type="EMBL" id="BSOH01000014">
    <property type="protein sequence ID" value="GLR17877.1"/>
    <property type="molecule type" value="Genomic_DNA"/>
</dbReference>
<keyword evidence="1" id="KW-1133">Transmembrane helix</keyword>
<reference evidence="2" key="1">
    <citation type="journal article" date="2014" name="Int. J. Syst. Evol. Microbiol.">
        <title>Complete genome sequence of Corynebacterium casei LMG S-19264T (=DSM 44701T), isolated from a smear-ripened cheese.</title>
        <authorList>
            <consortium name="US DOE Joint Genome Institute (JGI-PGF)"/>
            <person name="Walter F."/>
            <person name="Albersmeier A."/>
            <person name="Kalinowski J."/>
            <person name="Ruckert C."/>
        </authorList>
    </citation>
    <scope>NUCLEOTIDE SEQUENCE</scope>
    <source>
        <strain evidence="2">NBRC 108769</strain>
    </source>
</reference>
<accession>A0AA37WEX4</accession>
<protein>
    <recommendedName>
        <fullName evidence="4">6-bladed beta-propeller</fullName>
    </recommendedName>
</protein>
<evidence type="ECO:0000313" key="2">
    <source>
        <dbReference type="EMBL" id="GLR17877.1"/>
    </source>
</evidence>
<reference evidence="2" key="2">
    <citation type="submission" date="2023-01" db="EMBL/GenBank/DDBJ databases">
        <title>Draft genome sequence of Portibacter lacus strain NBRC 108769.</title>
        <authorList>
            <person name="Sun Q."/>
            <person name="Mori K."/>
        </authorList>
    </citation>
    <scope>NUCLEOTIDE SEQUENCE</scope>
    <source>
        <strain evidence="2">NBRC 108769</strain>
    </source>
</reference>
<evidence type="ECO:0000313" key="3">
    <source>
        <dbReference type="Proteomes" id="UP001156666"/>
    </source>
</evidence>
<dbReference type="AlphaFoldDB" id="A0AA37WEX4"/>
<proteinExistence type="predicted"/>
<comment type="caution">
    <text evidence="2">The sequence shown here is derived from an EMBL/GenBank/DDBJ whole genome shotgun (WGS) entry which is preliminary data.</text>
</comment>
<keyword evidence="3" id="KW-1185">Reference proteome</keyword>
<organism evidence="2 3">
    <name type="scientific">Portibacter lacus</name>
    <dbReference type="NCBI Taxonomy" id="1099794"/>
    <lineage>
        <taxon>Bacteria</taxon>
        <taxon>Pseudomonadati</taxon>
        <taxon>Bacteroidota</taxon>
        <taxon>Saprospiria</taxon>
        <taxon>Saprospirales</taxon>
        <taxon>Haliscomenobacteraceae</taxon>
        <taxon>Portibacter</taxon>
    </lineage>
</organism>
<feature type="transmembrane region" description="Helical" evidence="1">
    <location>
        <begin position="6"/>
        <end position="23"/>
    </location>
</feature>
<dbReference type="Proteomes" id="UP001156666">
    <property type="component" value="Unassembled WGS sequence"/>
</dbReference>
<keyword evidence="1" id="KW-0472">Membrane</keyword>
<keyword evidence="1" id="KW-0812">Transmembrane</keyword>
<evidence type="ECO:0008006" key="4">
    <source>
        <dbReference type="Google" id="ProtNLM"/>
    </source>
</evidence>
<sequence length="397" mass="46093">MIHAKNKAILIMKFNMIIILILLRETIFNYSRNLILTSCLSILFILMISCNEDGRIGKSDFHFEVVDSLYVQNVFDLEYLDKDMGNESFLFYSLKNKMIYLIDRNTKKTIEIPFPGQATSASGYGLKSGCFVTFNSEESIVLWTNKGYHFYDLTGSLYRNVDYKTNYSHPISAWFNTVEQGDQLLAYQTRAIDLNDDGSFSFEDSRLVERFSFDSKISNLYKGFLDEDPRLLIGEFKRKVVFEGDDYLHILFSPDNTISTYSLKDSFDFVRQEKIEIPNYEPPSIPRFSYEELLINPDIYWFFGDAKHFYLIYKLGIDPKEVNFNNSGILDDASLNQVVIYMYIHDRTTGHGYSVELPKLLPGFKAKLEDNLFLGQPSSILREHEMGNVFYIVALEN</sequence>
<evidence type="ECO:0000256" key="1">
    <source>
        <dbReference type="SAM" id="Phobius"/>
    </source>
</evidence>
<name>A0AA37WEX4_9BACT</name>
<gene>
    <name evidence="2" type="ORF">GCM10007940_24920</name>
</gene>